<feature type="binding site" description="axial binding residue" evidence="14">
    <location>
        <position position="302"/>
    </location>
    <ligand>
        <name>heme b</name>
        <dbReference type="ChEBI" id="CHEBI:60344"/>
    </ligand>
    <ligandPart>
        <name>Fe</name>
        <dbReference type="ChEBI" id="CHEBI:18248"/>
    </ligandPart>
</feature>
<organism evidence="16 17">
    <name type="scientific">Ostreobium quekettii</name>
    <dbReference type="NCBI Taxonomy" id="121088"/>
    <lineage>
        <taxon>Eukaryota</taxon>
        <taxon>Viridiplantae</taxon>
        <taxon>Chlorophyta</taxon>
        <taxon>core chlorophytes</taxon>
        <taxon>Ulvophyceae</taxon>
        <taxon>TCBD clade</taxon>
        <taxon>Bryopsidales</taxon>
        <taxon>Ostreobineae</taxon>
        <taxon>Ostreobiaceae</taxon>
        <taxon>Ostreobium</taxon>
    </lineage>
</organism>
<keyword evidence="10" id="KW-0560">Oxidoreductase</keyword>
<dbReference type="GO" id="GO:0031408">
    <property type="term" value="P:oxylipin biosynthetic process"/>
    <property type="evidence" value="ECO:0007669"/>
    <property type="project" value="UniProtKB-KW"/>
</dbReference>
<dbReference type="InterPro" id="IPR010255">
    <property type="entry name" value="Haem_peroxidase_sf"/>
</dbReference>
<dbReference type="GO" id="GO:0006633">
    <property type="term" value="P:fatty acid biosynthetic process"/>
    <property type="evidence" value="ECO:0007669"/>
    <property type="project" value="UniProtKB-KW"/>
</dbReference>
<evidence type="ECO:0000256" key="13">
    <source>
        <dbReference type="ARBA" id="ARBA00023160"/>
    </source>
</evidence>
<feature type="compositionally biased region" description="Basic and acidic residues" evidence="15">
    <location>
        <begin position="94"/>
        <end position="105"/>
    </location>
</feature>
<name>A0A8S1JAN3_9CHLO</name>
<dbReference type="EMBL" id="CAJHUC010002639">
    <property type="protein sequence ID" value="CAD7704110.1"/>
    <property type="molecule type" value="Genomic_DNA"/>
</dbReference>
<dbReference type="PANTHER" id="PTHR11903:SF11">
    <property type="entry name" value="ALPHA-DIOXYGENASE 1"/>
    <property type="match status" value="1"/>
</dbReference>
<keyword evidence="4 14" id="KW-0349">Heme</keyword>
<evidence type="ECO:0000256" key="11">
    <source>
        <dbReference type="ARBA" id="ARBA00023004"/>
    </source>
</evidence>
<dbReference type="PROSITE" id="PS50292">
    <property type="entry name" value="PEROXIDASE_3"/>
    <property type="match status" value="1"/>
</dbReference>
<accession>A0A8S1JAN3</accession>
<proteinExistence type="predicted"/>
<evidence type="ECO:0000256" key="12">
    <source>
        <dbReference type="ARBA" id="ARBA00023098"/>
    </source>
</evidence>
<dbReference type="GO" id="GO:0016702">
    <property type="term" value="F:oxidoreductase activity, acting on single donors with incorporation of molecular oxygen, incorporation of two atoms of oxygen"/>
    <property type="evidence" value="ECO:0007669"/>
    <property type="project" value="TreeGrafter"/>
</dbReference>
<evidence type="ECO:0000256" key="7">
    <source>
        <dbReference type="ARBA" id="ARBA00022821"/>
    </source>
</evidence>
<sequence length="528" mass="59971">MAGARFGRNFPLDRVHPDVDNLMVPNPREISRKLLARTEGLIREPILNVLAGAWIQFETHDWFAHANEEEKTLEIPLQEGDEWKDEVGGEMKVERTAPDATRPEGDDSGPPTYTNRVTHWWDGSQLYGSDPAKVEALRSHEDGKLIIGEDGLLPLEPERGIDIAGFNDNWWLGLSLLHTTFVKEHNFICDQLKEQHPDWDDDKLYHQARVINAALMAKIHTVEWTPAILPNKVVELGMYVNWWGLLGRRVKNFLAALPIGDDVGHIGDGTVLSGNIGAKQDHGPDNVPYSLTEEFVSVYRLHPLLPDELTFRSHEDDSPVVTKTLHEVSFKGARQSLLDAGVLNAIYTAGTETPGRIALHNYPDTLRRLTNEKGDVIDLAAIDILRDRERGVPRYNDFRELIHMGRVSSFDEITDNPTWAAELEEVYGDVDKVDLMTGLFAEKRPVDFGFAETAFRVFLLMATRRLLSDPFFTDLYNAETYTQWGLDFIEETTMIDVLKRHFPELEPHLEGRKNAFAPWNASFNRGKH</sequence>
<keyword evidence="2" id="KW-0444">Lipid biosynthesis</keyword>
<keyword evidence="7" id="KW-0611">Plant defense</keyword>
<keyword evidence="8" id="KW-0276">Fatty acid metabolism</keyword>
<keyword evidence="9" id="KW-0223">Dioxygenase</keyword>
<feature type="region of interest" description="Disordered" evidence="15">
    <location>
        <begin position="94"/>
        <end position="113"/>
    </location>
</feature>
<keyword evidence="17" id="KW-1185">Reference proteome</keyword>
<evidence type="ECO:0000256" key="2">
    <source>
        <dbReference type="ARBA" id="ARBA00022516"/>
    </source>
</evidence>
<keyword evidence="13" id="KW-0275">Fatty acid biosynthesis</keyword>
<keyword evidence="3" id="KW-0575">Peroxidase</keyword>
<dbReference type="CDD" id="cd09818">
    <property type="entry name" value="PIOX_like"/>
    <property type="match status" value="1"/>
</dbReference>
<evidence type="ECO:0000256" key="9">
    <source>
        <dbReference type="ARBA" id="ARBA00022964"/>
    </source>
</evidence>
<gene>
    <name evidence="16" type="ORF">OSTQU699_LOCUS9467</name>
</gene>
<dbReference type="OrthoDB" id="823504at2759"/>
<dbReference type="GO" id="GO:0006979">
    <property type="term" value="P:response to oxidative stress"/>
    <property type="evidence" value="ECO:0007669"/>
    <property type="project" value="InterPro"/>
</dbReference>
<evidence type="ECO:0000256" key="4">
    <source>
        <dbReference type="ARBA" id="ARBA00022617"/>
    </source>
</evidence>
<dbReference type="GO" id="GO:0006952">
    <property type="term" value="P:defense response"/>
    <property type="evidence" value="ECO:0007669"/>
    <property type="project" value="UniProtKB-KW"/>
</dbReference>
<reference evidence="16" key="1">
    <citation type="submission" date="2020-12" db="EMBL/GenBank/DDBJ databases">
        <authorList>
            <person name="Iha C."/>
        </authorList>
    </citation>
    <scope>NUCLEOTIDE SEQUENCE</scope>
</reference>
<evidence type="ECO:0008006" key="18">
    <source>
        <dbReference type="Google" id="ProtNLM"/>
    </source>
</evidence>
<evidence type="ECO:0000256" key="14">
    <source>
        <dbReference type="PIRSR" id="PIRSR619791-2"/>
    </source>
</evidence>
<evidence type="ECO:0000313" key="16">
    <source>
        <dbReference type="EMBL" id="CAD7704110.1"/>
    </source>
</evidence>
<evidence type="ECO:0000256" key="1">
    <source>
        <dbReference type="ARBA" id="ARBA00001913"/>
    </source>
</evidence>
<evidence type="ECO:0000256" key="8">
    <source>
        <dbReference type="ARBA" id="ARBA00022832"/>
    </source>
</evidence>
<dbReference type="InterPro" id="IPR037120">
    <property type="entry name" value="Haem_peroxidase_sf_animal"/>
</dbReference>
<protein>
    <recommendedName>
        <fullName evidence="18">Peroxidase</fullName>
    </recommendedName>
</protein>
<dbReference type="GO" id="GO:0046872">
    <property type="term" value="F:metal ion binding"/>
    <property type="evidence" value="ECO:0007669"/>
    <property type="project" value="UniProtKB-KW"/>
</dbReference>
<keyword evidence="12" id="KW-0443">Lipid metabolism</keyword>
<dbReference type="GO" id="GO:0004601">
    <property type="term" value="F:peroxidase activity"/>
    <property type="evidence" value="ECO:0007669"/>
    <property type="project" value="UniProtKB-KW"/>
</dbReference>
<dbReference type="GO" id="GO:0020037">
    <property type="term" value="F:heme binding"/>
    <property type="evidence" value="ECO:0007669"/>
    <property type="project" value="InterPro"/>
</dbReference>
<keyword evidence="6" id="KW-0925">Oxylipin biosynthesis</keyword>
<dbReference type="PRINTS" id="PR00457">
    <property type="entry name" value="ANPEROXIDASE"/>
</dbReference>
<evidence type="ECO:0000256" key="5">
    <source>
        <dbReference type="ARBA" id="ARBA00022723"/>
    </source>
</evidence>
<dbReference type="Pfam" id="PF03098">
    <property type="entry name" value="An_peroxidase"/>
    <property type="match status" value="1"/>
</dbReference>
<dbReference type="AlphaFoldDB" id="A0A8S1JAN3"/>
<dbReference type="InterPro" id="IPR019791">
    <property type="entry name" value="Haem_peroxidase_animal"/>
</dbReference>
<comment type="cofactor">
    <cofactor evidence="1">
        <name>Ca(2+)</name>
        <dbReference type="ChEBI" id="CHEBI:29108"/>
    </cofactor>
</comment>
<evidence type="ECO:0000313" key="17">
    <source>
        <dbReference type="Proteomes" id="UP000708148"/>
    </source>
</evidence>
<evidence type="ECO:0000256" key="6">
    <source>
        <dbReference type="ARBA" id="ARBA00022767"/>
    </source>
</evidence>
<dbReference type="SUPFAM" id="SSF48113">
    <property type="entry name" value="Heme-dependent peroxidases"/>
    <property type="match status" value="1"/>
</dbReference>
<dbReference type="InterPro" id="IPR050783">
    <property type="entry name" value="Oxylipin_biosynth_metab"/>
</dbReference>
<evidence type="ECO:0000256" key="15">
    <source>
        <dbReference type="SAM" id="MobiDB-lite"/>
    </source>
</evidence>
<dbReference type="PANTHER" id="PTHR11903">
    <property type="entry name" value="PROSTAGLANDIN G/H SYNTHASE"/>
    <property type="match status" value="1"/>
</dbReference>
<keyword evidence="11 14" id="KW-0408">Iron</keyword>
<evidence type="ECO:0000256" key="3">
    <source>
        <dbReference type="ARBA" id="ARBA00022559"/>
    </source>
</evidence>
<dbReference type="Gene3D" id="1.10.640.10">
    <property type="entry name" value="Haem peroxidase domain superfamily, animal type"/>
    <property type="match status" value="1"/>
</dbReference>
<dbReference type="Proteomes" id="UP000708148">
    <property type="component" value="Unassembled WGS sequence"/>
</dbReference>
<comment type="caution">
    <text evidence="16">The sequence shown here is derived from an EMBL/GenBank/DDBJ whole genome shotgun (WGS) entry which is preliminary data.</text>
</comment>
<dbReference type="InterPro" id="IPR034815">
    <property type="entry name" value="A_dioxygenase"/>
</dbReference>
<evidence type="ECO:0000256" key="10">
    <source>
        <dbReference type="ARBA" id="ARBA00023002"/>
    </source>
</evidence>
<keyword evidence="5 14" id="KW-0479">Metal-binding</keyword>